<dbReference type="Gene3D" id="2.60.120.10">
    <property type="entry name" value="Jelly Rolls"/>
    <property type="match status" value="2"/>
</dbReference>
<proteinExistence type="inferred from homology"/>
<evidence type="ECO:0000256" key="1">
    <source>
        <dbReference type="ARBA" id="ARBA00008416"/>
    </source>
</evidence>
<reference evidence="5" key="1">
    <citation type="submission" date="2019-08" db="EMBL/GenBank/DDBJ databases">
        <authorList>
            <person name="Kucharzyk K."/>
            <person name="Murdoch R.W."/>
            <person name="Higgins S."/>
            <person name="Loffler F."/>
        </authorList>
    </citation>
    <scope>NUCLEOTIDE SEQUENCE</scope>
</reference>
<comment type="caution">
    <text evidence="5">The sequence shown here is derived from an EMBL/GenBank/DDBJ whole genome shotgun (WGS) entry which is preliminary data.</text>
</comment>
<sequence>MSMSSDGSQGSPKLSSPGAQERRVDRVLQAQSSVDGAGVVLKRVFGFSAGNSFDPFLLLDHFGSDKPEDYIAGFPWHPHRGIETVTYLLAGKVAHGDSMGNEGLIKPGDAQWMTAGSGIIHQEMPQPGDEGTRMEGIQLWVNLPARLKMADPRYRAVEADEIPLIRKEGARIRLLAGDFEGRKGATPDLYVPVLYMIVSLEPGASVRIPLSASHNAAVYCIEGEAEFGGTKLKAYQLGHLPASPGTYVEAKGSPGLSSQFLLIAGQALGEPVAWGGPIVMNTQEELRLAFAEYHRGEFIKTR</sequence>
<dbReference type="AlphaFoldDB" id="A0A644TC29"/>
<dbReference type="PANTHER" id="PTHR13903">
    <property type="entry name" value="PIRIN-RELATED"/>
    <property type="match status" value="1"/>
</dbReference>
<evidence type="ECO:0000256" key="2">
    <source>
        <dbReference type="SAM" id="MobiDB-lite"/>
    </source>
</evidence>
<dbReference type="Pfam" id="PF05726">
    <property type="entry name" value="Pirin_C"/>
    <property type="match status" value="1"/>
</dbReference>
<evidence type="ECO:0008006" key="6">
    <source>
        <dbReference type="Google" id="ProtNLM"/>
    </source>
</evidence>
<name>A0A644TC29_9ZZZZ</name>
<feature type="domain" description="Pirin C-terminal" evidence="4">
    <location>
        <begin position="195"/>
        <end position="298"/>
    </location>
</feature>
<protein>
    <recommendedName>
        <fullName evidence="6">Quercetin 2,3-dioxygenase</fullName>
    </recommendedName>
</protein>
<dbReference type="InterPro" id="IPR008778">
    <property type="entry name" value="Pirin_C_dom"/>
</dbReference>
<accession>A0A644TC29</accession>
<evidence type="ECO:0000259" key="4">
    <source>
        <dbReference type="Pfam" id="PF05726"/>
    </source>
</evidence>
<evidence type="ECO:0000259" key="3">
    <source>
        <dbReference type="Pfam" id="PF02678"/>
    </source>
</evidence>
<organism evidence="5">
    <name type="scientific">bioreactor metagenome</name>
    <dbReference type="NCBI Taxonomy" id="1076179"/>
    <lineage>
        <taxon>unclassified sequences</taxon>
        <taxon>metagenomes</taxon>
        <taxon>ecological metagenomes</taxon>
    </lineage>
</organism>
<gene>
    <name evidence="5" type="ORF">SDC9_10130</name>
</gene>
<dbReference type="InterPro" id="IPR014710">
    <property type="entry name" value="RmlC-like_jellyroll"/>
</dbReference>
<dbReference type="Pfam" id="PF02678">
    <property type="entry name" value="Pirin"/>
    <property type="match status" value="1"/>
</dbReference>
<dbReference type="CDD" id="cd02247">
    <property type="entry name" value="cupin_pirin_C"/>
    <property type="match status" value="1"/>
</dbReference>
<dbReference type="PIRSF" id="PIRSF006232">
    <property type="entry name" value="Pirin"/>
    <property type="match status" value="1"/>
</dbReference>
<feature type="region of interest" description="Disordered" evidence="2">
    <location>
        <begin position="1"/>
        <end position="24"/>
    </location>
</feature>
<dbReference type="InterPro" id="IPR011051">
    <property type="entry name" value="RmlC_Cupin_sf"/>
</dbReference>
<feature type="domain" description="Pirin N-terminal" evidence="3">
    <location>
        <begin position="42"/>
        <end position="141"/>
    </location>
</feature>
<dbReference type="InterPro" id="IPR012093">
    <property type="entry name" value="Pirin"/>
</dbReference>
<comment type="similarity">
    <text evidence="1">Belongs to the pirin family.</text>
</comment>
<dbReference type="CDD" id="cd02909">
    <property type="entry name" value="cupin_pirin_N"/>
    <property type="match status" value="1"/>
</dbReference>
<dbReference type="SUPFAM" id="SSF51182">
    <property type="entry name" value="RmlC-like cupins"/>
    <property type="match status" value="1"/>
</dbReference>
<dbReference type="PANTHER" id="PTHR13903:SF8">
    <property type="entry name" value="PIRIN"/>
    <property type="match status" value="1"/>
</dbReference>
<feature type="compositionally biased region" description="Polar residues" evidence="2">
    <location>
        <begin position="1"/>
        <end position="18"/>
    </location>
</feature>
<evidence type="ECO:0000313" key="5">
    <source>
        <dbReference type="EMBL" id="MPL64475.1"/>
    </source>
</evidence>
<dbReference type="InterPro" id="IPR003829">
    <property type="entry name" value="Pirin_N_dom"/>
</dbReference>
<dbReference type="EMBL" id="VSSQ01000025">
    <property type="protein sequence ID" value="MPL64475.1"/>
    <property type="molecule type" value="Genomic_DNA"/>
</dbReference>